<gene>
    <name evidence="1" type="ORF">VNO77_08098</name>
</gene>
<dbReference type="EMBL" id="JAYMYQ010000002">
    <property type="protein sequence ID" value="KAK7350047.1"/>
    <property type="molecule type" value="Genomic_DNA"/>
</dbReference>
<protein>
    <submittedName>
        <fullName evidence="1">Uncharacterized protein</fullName>
    </submittedName>
</protein>
<sequence>MKKRDGGKEKKEEERSGACKKKGGWFWKEFSSSLAGVFFERFLSKRAACVQLFIGRHSRMLDNLDVLIVVCPSFVRLDPLDDVRSSPGMMDAMRIEKYDLFEIRSLTYSEHGELSENTFLKYMVVNGESSIETNTCSQLKKLYFVMFLDISIIASVWDDGPLPCRMLITLSTPPKGRDQEHLWKINGQQQHMQPRLALGRSGANLKSPRYHSGCYGNKRPRIVIGGRFGALEPRTRKTLKRRAKAILDTPTSISFISKPISLRWKILIVEELCDVA</sequence>
<dbReference type="AlphaFoldDB" id="A0AAN9MDP3"/>
<organism evidence="1 2">
    <name type="scientific">Canavalia gladiata</name>
    <name type="common">Sword bean</name>
    <name type="synonym">Dolichos gladiatus</name>
    <dbReference type="NCBI Taxonomy" id="3824"/>
    <lineage>
        <taxon>Eukaryota</taxon>
        <taxon>Viridiplantae</taxon>
        <taxon>Streptophyta</taxon>
        <taxon>Embryophyta</taxon>
        <taxon>Tracheophyta</taxon>
        <taxon>Spermatophyta</taxon>
        <taxon>Magnoliopsida</taxon>
        <taxon>eudicotyledons</taxon>
        <taxon>Gunneridae</taxon>
        <taxon>Pentapetalae</taxon>
        <taxon>rosids</taxon>
        <taxon>fabids</taxon>
        <taxon>Fabales</taxon>
        <taxon>Fabaceae</taxon>
        <taxon>Papilionoideae</taxon>
        <taxon>50 kb inversion clade</taxon>
        <taxon>NPAAA clade</taxon>
        <taxon>indigoferoid/millettioid clade</taxon>
        <taxon>Phaseoleae</taxon>
        <taxon>Canavalia</taxon>
    </lineage>
</organism>
<keyword evidence="2" id="KW-1185">Reference proteome</keyword>
<dbReference type="Proteomes" id="UP001367508">
    <property type="component" value="Unassembled WGS sequence"/>
</dbReference>
<accession>A0AAN9MDP3</accession>
<proteinExistence type="predicted"/>
<name>A0AAN9MDP3_CANGL</name>
<comment type="caution">
    <text evidence="1">The sequence shown here is derived from an EMBL/GenBank/DDBJ whole genome shotgun (WGS) entry which is preliminary data.</text>
</comment>
<evidence type="ECO:0000313" key="2">
    <source>
        <dbReference type="Proteomes" id="UP001367508"/>
    </source>
</evidence>
<reference evidence="1 2" key="1">
    <citation type="submission" date="2024-01" db="EMBL/GenBank/DDBJ databases">
        <title>The genomes of 5 underutilized Papilionoideae crops provide insights into root nodulation and disease resistanc.</title>
        <authorList>
            <person name="Jiang F."/>
        </authorList>
    </citation>
    <scope>NUCLEOTIDE SEQUENCE [LARGE SCALE GENOMIC DNA]</scope>
    <source>
        <strain evidence="1">LVBAO_FW01</strain>
        <tissue evidence="1">Leaves</tissue>
    </source>
</reference>
<evidence type="ECO:0000313" key="1">
    <source>
        <dbReference type="EMBL" id="KAK7350047.1"/>
    </source>
</evidence>